<name>A0A397YBA8_BRACM</name>
<proteinExistence type="predicted"/>
<evidence type="ECO:0000313" key="2">
    <source>
        <dbReference type="Proteomes" id="UP000264353"/>
    </source>
</evidence>
<sequence length="102" mass="10823">MSSSQQSSTQSVRTISLAEDARGKTGLLPQVISNMNTPKANTSELVLAFPVLESSGEIYPNVPATLEVCGSIPCSQSLARPKSPSFAFIDSSRRMFAGLMSL</sequence>
<dbReference type="EMBL" id="CM010635">
    <property type="protein sequence ID" value="RID50749.1"/>
    <property type="molecule type" value="Genomic_DNA"/>
</dbReference>
<protein>
    <submittedName>
        <fullName evidence="1">Uncharacterized protein</fullName>
    </submittedName>
</protein>
<evidence type="ECO:0000313" key="1">
    <source>
        <dbReference type="EMBL" id="RID50749.1"/>
    </source>
</evidence>
<dbReference type="Proteomes" id="UP000264353">
    <property type="component" value="Chromosome A8"/>
</dbReference>
<accession>A0A397YBA8</accession>
<reference evidence="1 2" key="1">
    <citation type="submission" date="2018-06" db="EMBL/GenBank/DDBJ databases">
        <title>WGS assembly of Brassica rapa FPsc.</title>
        <authorList>
            <person name="Bowman J."/>
            <person name="Kohchi T."/>
            <person name="Yamato K."/>
            <person name="Jenkins J."/>
            <person name="Shu S."/>
            <person name="Ishizaki K."/>
            <person name="Yamaoka S."/>
            <person name="Nishihama R."/>
            <person name="Nakamura Y."/>
            <person name="Berger F."/>
            <person name="Adam C."/>
            <person name="Aki S."/>
            <person name="Althoff F."/>
            <person name="Araki T."/>
            <person name="Arteaga-Vazquez M."/>
            <person name="Balasubrmanian S."/>
            <person name="Bauer D."/>
            <person name="Boehm C."/>
            <person name="Briginshaw L."/>
            <person name="Caballero-Perez J."/>
            <person name="Catarino B."/>
            <person name="Chen F."/>
            <person name="Chiyoda S."/>
            <person name="Chovatia M."/>
            <person name="Davies K."/>
            <person name="Delmans M."/>
            <person name="Demura T."/>
            <person name="Dierschke T."/>
            <person name="Dolan L."/>
            <person name="Dorantes-Acosta A."/>
            <person name="Eklund D."/>
            <person name="Florent S."/>
            <person name="Flores-Sandoval E."/>
            <person name="Fujiyama A."/>
            <person name="Fukuzawa H."/>
            <person name="Galik B."/>
            <person name="Grimanelli D."/>
            <person name="Grimwood J."/>
            <person name="Grossniklaus U."/>
            <person name="Hamada T."/>
            <person name="Haseloff J."/>
            <person name="Hetherington A."/>
            <person name="Higo A."/>
            <person name="Hirakawa Y."/>
            <person name="Hundley H."/>
            <person name="Ikeda Y."/>
            <person name="Inoue K."/>
            <person name="Inoue S."/>
            <person name="Ishida S."/>
            <person name="Jia Q."/>
            <person name="Kakita M."/>
            <person name="Kanazawa T."/>
            <person name="Kawai Y."/>
            <person name="Kawashima T."/>
            <person name="Kennedy M."/>
            <person name="Kinose K."/>
            <person name="Kinoshita T."/>
            <person name="Kohara Y."/>
            <person name="Koide E."/>
            <person name="Komatsu K."/>
            <person name="Kopischke S."/>
            <person name="Kubo M."/>
            <person name="Kyozuka J."/>
            <person name="Lagercrantz U."/>
            <person name="Lin S."/>
            <person name="Lindquist E."/>
            <person name="Lipzen A."/>
            <person name="Lu C."/>
            <person name="Luna E."/>
            <person name="Martienssen R."/>
            <person name="Minamino N."/>
            <person name="Mizutani M."/>
            <person name="Mizutani M."/>
            <person name="Mochizuki N."/>
            <person name="Monte I."/>
            <person name="Mosher R."/>
            <person name="Nagasaki H."/>
            <person name="Nakagami H."/>
            <person name="Naramoto S."/>
            <person name="Nishitani K."/>
            <person name="Ohtani M."/>
            <person name="Okamoto T."/>
            <person name="Okumura M."/>
            <person name="Phillips J."/>
            <person name="Pollak B."/>
            <person name="Reinders A."/>
            <person name="Roevekamp M."/>
            <person name="Sano R."/>
            <person name="Sawa S."/>
            <person name="Schmid M."/>
            <person name="Shirakawa M."/>
            <person name="Solano R."/>
            <person name="Spunde A."/>
            <person name="Suetsugu N."/>
            <person name="Sugano S."/>
            <person name="Sugiyama A."/>
            <person name="Sun R."/>
            <person name="Suzuki Y."/>
            <person name="Takenaka M."/>
            <person name="Takezawa D."/>
            <person name="Tomogane H."/>
            <person name="Tsuzuki M."/>
            <person name="Ueda T."/>
            <person name="Umeda M."/>
            <person name="Ward J."/>
            <person name="Watanabe Y."/>
            <person name="Yazaki K."/>
            <person name="Yokoyama R."/>
            <person name="Yoshitake Y."/>
            <person name="Yotsui I."/>
            <person name="Zachgo S."/>
            <person name="Schmutz J."/>
        </authorList>
    </citation>
    <scope>NUCLEOTIDE SEQUENCE [LARGE SCALE GENOMIC DNA]</scope>
    <source>
        <strain evidence="2">cv. B-3</strain>
    </source>
</reference>
<gene>
    <name evidence="1" type="ORF">BRARA_H01456</name>
</gene>
<organism evidence="1 2">
    <name type="scientific">Brassica campestris</name>
    <name type="common">Field mustard</name>
    <dbReference type="NCBI Taxonomy" id="3711"/>
    <lineage>
        <taxon>Eukaryota</taxon>
        <taxon>Viridiplantae</taxon>
        <taxon>Streptophyta</taxon>
        <taxon>Embryophyta</taxon>
        <taxon>Tracheophyta</taxon>
        <taxon>Spermatophyta</taxon>
        <taxon>Magnoliopsida</taxon>
        <taxon>eudicotyledons</taxon>
        <taxon>Gunneridae</taxon>
        <taxon>Pentapetalae</taxon>
        <taxon>rosids</taxon>
        <taxon>malvids</taxon>
        <taxon>Brassicales</taxon>
        <taxon>Brassicaceae</taxon>
        <taxon>Brassiceae</taxon>
        <taxon>Brassica</taxon>
    </lineage>
</organism>
<dbReference type="AlphaFoldDB" id="A0A397YBA8"/>